<dbReference type="Pfam" id="PF13843">
    <property type="entry name" value="DDE_Tnp_1_7"/>
    <property type="match status" value="1"/>
</dbReference>
<dbReference type="Proteomes" id="UP001162156">
    <property type="component" value="Unassembled WGS sequence"/>
</dbReference>
<dbReference type="PANTHER" id="PTHR47272">
    <property type="entry name" value="DDE_TNP_1_7 DOMAIN-CONTAINING PROTEIN"/>
    <property type="match status" value="1"/>
</dbReference>
<proteinExistence type="predicted"/>
<sequence>MDDLFSKLRSIPSTSFYNKKKPLNGLPCADIPSGSEDEDIGSDDEVVCEYEDVEDPDFLCSDIEDSDEMMNATMMNLSRSRLYWNPKFRFTQIAEQLSVNRWDEIKRFIHFNNNNNMPPSYDKLYKLRPLLDHFRSRSLTIPKEEHLSIDEQIIQFKGRSKLKQYNKNKPHRWGYKMFVLSGSTGIAYDFEFYIGQENKVITGEVDCGVSSNVVVRLARSIPKNVNYKLYFDNYFNGPKLQIFLAKVGILSVGTVRINRVPKVDMVEDKILSKKGRGAFEEKVSTYDNINISLVKWHDNKCVNLLSTYVGSQPTGKVKRWFSSEKMYKEITVPHVVTEYNIHMGGVDLLFIEWLV</sequence>
<feature type="domain" description="PiggyBac transposable element-derived protein" evidence="1">
    <location>
        <begin position="70"/>
        <end position="347"/>
    </location>
</feature>
<gene>
    <name evidence="2" type="ORF">NQ314_002063</name>
</gene>
<evidence type="ECO:0000313" key="3">
    <source>
        <dbReference type="Proteomes" id="UP001162156"/>
    </source>
</evidence>
<organism evidence="2 3">
    <name type="scientific">Rhamnusium bicolor</name>
    <dbReference type="NCBI Taxonomy" id="1586634"/>
    <lineage>
        <taxon>Eukaryota</taxon>
        <taxon>Metazoa</taxon>
        <taxon>Ecdysozoa</taxon>
        <taxon>Arthropoda</taxon>
        <taxon>Hexapoda</taxon>
        <taxon>Insecta</taxon>
        <taxon>Pterygota</taxon>
        <taxon>Neoptera</taxon>
        <taxon>Endopterygota</taxon>
        <taxon>Coleoptera</taxon>
        <taxon>Polyphaga</taxon>
        <taxon>Cucujiformia</taxon>
        <taxon>Chrysomeloidea</taxon>
        <taxon>Cerambycidae</taxon>
        <taxon>Lepturinae</taxon>
        <taxon>Rhagiini</taxon>
        <taxon>Rhamnusium</taxon>
    </lineage>
</organism>
<accession>A0AAV8ZTX8</accession>
<name>A0AAV8ZTX8_9CUCU</name>
<protein>
    <recommendedName>
        <fullName evidence="1">PiggyBac transposable element-derived protein domain-containing protein</fullName>
    </recommendedName>
</protein>
<keyword evidence="3" id="KW-1185">Reference proteome</keyword>
<evidence type="ECO:0000259" key="1">
    <source>
        <dbReference type="Pfam" id="PF13843"/>
    </source>
</evidence>
<comment type="caution">
    <text evidence="2">The sequence shown here is derived from an EMBL/GenBank/DDBJ whole genome shotgun (WGS) entry which is preliminary data.</text>
</comment>
<dbReference type="EMBL" id="JANEYF010000645">
    <property type="protein sequence ID" value="KAJ8968848.1"/>
    <property type="molecule type" value="Genomic_DNA"/>
</dbReference>
<evidence type="ECO:0000313" key="2">
    <source>
        <dbReference type="EMBL" id="KAJ8968848.1"/>
    </source>
</evidence>
<reference evidence="2" key="1">
    <citation type="journal article" date="2023" name="Insect Mol. Biol.">
        <title>Genome sequencing provides insights into the evolution of gene families encoding plant cell wall-degrading enzymes in longhorned beetles.</title>
        <authorList>
            <person name="Shin N.R."/>
            <person name="Okamura Y."/>
            <person name="Kirsch R."/>
            <person name="Pauchet Y."/>
        </authorList>
    </citation>
    <scope>NUCLEOTIDE SEQUENCE</scope>
    <source>
        <strain evidence="2">RBIC_L_NR</strain>
    </source>
</reference>
<dbReference type="InterPro" id="IPR029526">
    <property type="entry name" value="PGBD"/>
</dbReference>
<dbReference type="AlphaFoldDB" id="A0AAV8ZTX8"/>